<dbReference type="AlphaFoldDB" id="A0A1H8KMR3"/>
<dbReference type="SMART" id="SM00345">
    <property type="entry name" value="HTH_GNTR"/>
    <property type="match status" value="1"/>
</dbReference>
<evidence type="ECO:0000259" key="4">
    <source>
        <dbReference type="PROSITE" id="PS50949"/>
    </source>
</evidence>
<dbReference type="SMART" id="SM00895">
    <property type="entry name" value="FCD"/>
    <property type="match status" value="1"/>
</dbReference>
<dbReference type="SUPFAM" id="SSF48008">
    <property type="entry name" value="GntR ligand-binding domain-like"/>
    <property type="match status" value="1"/>
</dbReference>
<dbReference type="InterPro" id="IPR011711">
    <property type="entry name" value="GntR_C"/>
</dbReference>
<dbReference type="CDD" id="cd07377">
    <property type="entry name" value="WHTH_GntR"/>
    <property type="match status" value="1"/>
</dbReference>
<dbReference type="Pfam" id="PF07729">
    <property type="entry name" value="FCD"/>
    <property type="match status" value="1"/>
</dbReference>
<dbReference type="PANTHER" id="PTHR43537">
    <property type="entry name" value="TRANSCRIPTIONAL REGULATOR, GNTR FAMILY"/>
    <property type="match status" value="1"/>
</dbReference>
<dbReference type="InterPro" id="IPR000524">
    <property type="entry name" value="Tscrpt_reg_HTH_GntR"/>
</dbReference>
<dbReference type="PROSITE" id="PS50949">
    <property type="entry name" value="HTH_GNTR"/>
    <property type="match status" value="1"/>
</dbReference>
<dbReference type="Pfam" id="PF00392">
    <property type="entry name" value="GntR"/>
    <property type="match status" value="1"/>
</dbReference>
<dbReference type="GO" id="GO:0003700">
    <property type="term" value="F:DNA-binding transcription factor activity"/>
    <property type="evidence" value="ECO:0007669"/>
    <property type="project" value="InterPro"/>
</dbReference>
<dbReference type="STRING" id="1077947.SAMN05216227_103331"/>
<evidence type="ECO:0000313" key="5">
    <source>
        <dbReference type="EMBL" id="SEN94243.1"/>
    </source>
</evidence>
<organism evidence="5 6">
    <name type="scientific">Pseudorhodobacter antarcticus</name>
    <dbReference type="NCBI Taxonomy" id="1077947"/>
    <lineage>
        <taxon>Bacteria</taxon>
        <taxon>Pseudomonadati</taxon>
        <taxon>Pseudomonadota</taxon>
        <taxon>Alphaproteobacteria</taxon>
        <taxon>Rhodobacterales</taxon>
        <taxon>Paracoccaceae</taxon>
        <taxon>Pseudorhodobacter</taxon>
    </lineage>
</organism>
<keyword evidence="3" id="KW-0804">Transcription</keyword>
<evidence type="ECO:0000256" key="1">
    <source>
        <dbReference type="ARBA" id="ARBA00023015"/>
    </source>
</evidence>
<keyword evidence="1" id="KW-0805">Transcription regulation</keyword>
<dbReference type="GO" id="GO:0003677">
    <property type="term" value="F:DNA binding"/>
    <property type="evidence" value="ECO:0007669"/>
    <property type="project" value="UniProtKB-KW"/>
</dbReference>
<name>A0A1H8KMR3_9RHOB</name>
<accession>A0A1H8KMR3</accession>
<sequence length="217" mass="24655">MVPSIAITNRSLHDQVANRVRDLIIDGSLEPGSRIDEAQLIEDLGVSRTPFREALRTLAAEGLVIVRPSKGSIVRKLTPEDVFSMLEVLGQLERLAGELVCVRASDEEIESLVTLHERMMSYYDDRDRMPYYKLNQEFHSRLTELSKNETLKEMQSNIQARLKHIRYIGSQKPGSWDGAVADHEEMVLALNDRDGERLGEAMASHLLKTWVRVKDSI</sequence>
<dbReference type="OrthoDB" id="7620579at2"/>
<dbReference type="PRINTS" id="PR00035">
    <property type="entry name" value="HTHGNTR"/>
</dbReference>
<dbReference type="InterPro" id="IPR036390">
    <property type="entry name" value="WH_DNA-bd_sf"/>
</dbReference>
<dbReference type="Gene3D" id="1.20.120.530">
    <property type="entry name" value="GntR ligand-binding domain-like"/>
    <property type="match status" value="1"/>
</dbReference>
<evidence type="ECO:0000313" key="6">
    <source>
        <dbReference type="Proteomes" id="UP000183002"/>
    </source>
</evidence>
<gene>
    <name evidence="5" type="ORF">SAMN05216227_103331</name>
</gene>
<dbReference type="RefSeq" id="WP_050520962.1">
    <property type="nucleotide sequence ID" value="NZ_FOCO01000033.1"/>
</dbReference>
<dbReference type="PANTHER" id="PTHR43537:SF50">
    <property type="entry name" value="TRANSCRIPTIONAL REGULATORY PROTEIN"/>
    <property type="match status" value="1"/>
</dbReference>
<evidence type="ECO:0000256" key="2">
    <source>
        <dbReference type="ARBA" id="ARBA00023125"/>
    </source>
</evidence>
<reference evidence="5 6" key="1">
    <citation type="submission" date="2016-10" db="EMBL/GenBank/DDBJ databases">
        <authorList>
            <person name="de Groot N.N."/>
        </authorList>
    </citation>
    <scope>NUCLEOTIDE SEQUENCE [LARGE SCALE GENOMIC DNA]</scope>
    <source>
        <strain evidence="5 6">CGMCC 1.10836</strain>
    </source>
</reference>
<feature type="domain" description="HTH gntR-type" evidence="4">
    <location>
        <begin position="10"/>
        <end position="77"/>
    </location>
</feature>
<dbReference type="EMBL" id="FOCO01000033">
    <property type="protein sequence ID" value="SEN94243.1"/>
    <property type="molecule type" value="Genomic_DNA"/>
</dbReference>
<dbReference type="Gene3D" id="1.10.10.10">
    <property type="entry name" value="Winged helix-like DNA-binding domain superfamily/Winged helix DNA-binding domain"/>
    <property type="match status" value="1"/>
</dbReference>
<dbReference type="Proteomes" id="UP000183002">
    <property type="component" value="Unassembled WGS sequence"/>
</dbReference>
<keyword evidence="2 5" id="KW-0238">DNA-binding</keyword>
<evidence type="ECO:0000256" key="3">
    <source>
        <dbReference type="ARBA" id="ARBA00023163"/>
    </source>
</evidence>
<proteinExistence type="predicted"/>
<dbReference type="SUPFAM" id="SSF46785">
    <property type="entry name" value="Winged helix' DNA-binding domain"/>
    <property type="match status" value="1"/>
</dbReference>
<dbReference type="InterPro" id="IPR008920">
    <property type="entry name" value="TF_FadR/GntR_C"/>
</dbReference>
<protein>
    <submittedName>
        <fullName evidence="5">DNA-binding transcriptional regulator, GntR family</fullName>
    </submittedName>
</protein>
<dbReference type="InterPro" id="IPR036388">
    <property type="entry name" value="WH-like_DNA-bd_sf"/>
</dbReference>
<keyword evidence="6" id="KW-1185">Reference proteome</keyword>